<dbReference type="Proteomes" id="UP000192578">
    <property type="component" value="Unassembled WGS sequence"/>
</dbReference>
<proteinExistence type="predicted"/>
<accession>A0A1W0WIL5</accession>
<dbReference type="InterPro" id="IPR036908">
    <property type="entry name" value="RlpA-like_sf"/>
</dbReference>
<dbReference type="SUPFAM" id="SSF50685">
    <property type="entry name" value="Barwin-like endoglucanases"/>
    <property type="match status" value="1"/>
</dbReference>
<keyword evidence="1" id="KW-0732">Signal</keyword>
<feature type="chain" id="PRO_5012461403" description="RlpA-like protein double-psi beta-barrel domain-containing protein" evidence="1">
    <location>
        <begin position="25"/>
        <end position="91"/>
    </location>
</feature>
<feature type="signal peptide" evidence="1">
    <location>
        <begin position="1"/>
        <end position="24"/>
    </location>
</feature>
<name>A0A1W0WIL5_HYPEX</name>
<evidence type="ECO:0000313" key="2">
    <source>
        <dbReference type="EMBL" id="OQV15054.1"/>
    </source>
</evidence>
<reference evidence="3" key="1">
    <citation type="submission" date="2017-01" db="EMBL/GenBank/DDBJ databases">
        <title>Comparative genomics of anhydrobiosis in the tardigrade Hypsibius dujardini.</title>
        <authorList>
            <person name="Yoshida Y."/>
            <person name="Koutsovoulos G."/>
            <person name="Laetsch D."/>
            <person name="Stevens L."/>
            <person name="Kumar S."/>
            <person name="Horikawa D."/>
            <person name="Ishino K."/>
            <person name="Komine S."/>
            <person name="Tomita M."/>
            <person name="Blaxter M."/>
            <person name="Arakawa K."/>
        </authorList>
    </citation>
    <scope>NUCLEOTIDE SEQUENCE [LARGE SCALE GENOMIC DNA]</scope>
    <source>
        <strain evidence="3">Z151</strain>
    </source>
</reference>
<sequence>MNYVLLFYFTASAILVLMNRPAKAMYHGDGTCYDVGLGACGKHNRDSELVAAVAVSVYGNSANPNNAPICGKHACVQTRDGRRQVTVKIVD</sequence>
<dbReference type="Gene3D" id="2.40.40.10">
    <property type="entry name" value="RlpA-like domain"/>
    <property type="match status" value="1"/>
</dbReference>
<keyword evidence="3" id="KW-1185">Reference proteome</keyword>
<organism evidence="2 3">
    <name type="scientific">Hypsibius exemplaris</name>
    <name type="common">Freshwater tardigrade</name>
    <dbReference type="NCBI Taxonomy" id="2072580"/>
    <lineage>
        <taxon>Eukaryota</taxon>
        <taxon>Metazoa</taxon>
        <taxon>Ecdysozoa</taxon>
        <taxon>Tardigrada</taxon>
        <taxon>Eutardigrada</taxon>
        <taxon>Parachela</taxon>
        <taxon>Hypsibioidea</taxon>
        <taxon>Hypsibiidae</taxon>
        <taxon>Hypsibius</taxon>
    </lineage>
</organism>
<gene>
    <name evidence="2" type="ORF">BV898_10813</name>
</gene>
<evidence type="ECO:0008006" key="4">
    <source>
        <dbReference type="Google" id="ProtNLM"/>
    </source>
</evidence>
<evidence type="ECO:0000313" key="3">
    <source>
        <dbReference type="Proteomes" id="UP000192578"/>
    </source>
</evidence>
<comment type="caution">
    <text evidence="2">The sequence shown here is derived from an EMBL/GenBank/DDBJ whole genome shotgun (WGS) entry which is preliminary data.</text>
</comment>
<dbReference type="EMBL" id="MTYJ01000095">
    <property type="protein sequence ID" value="OQV15054.1"/>
    <property type="molecule type" value="Genomic_DNA"/>
</dbReference>
<evidence type="ECO:0000256" key="1">
    <source>
        <dbReference type="SAM" id="SignalP"/>
    </source>
</evidence>
<dbReference type="CDD" id="cd22191">
    <property type="entry name" value="DPBB_RlpA_EXP_N-like"/>
    <property type="match status" value="1"/>
</dbReference>
<dbReference type="OrthoDB" id="9983485at2759"/>
<protein>
    <recommendedName>
        <fullName evidence="4">RlpA-like protein double-psi beta-barrel domain-containing protein</fullName>
    </recommendedName>
</protein>
<dbReference type="AlphaFoldDB" id="A0A1W0WIL5"/>